<dbReference type="EMBL" id="LFZO01000006">
    <property type="protein sequence ID" value="KXT18487.1"/>
    <property type="molecule type" value="Genomic_DNA"/>
</dbReference>
<dbReference type="Proteomes" id="UP000073492">
    <property type="component" value="Unassembled WGS sequence"/>
</dbReference>
<gene>
    <name evidence="1" type="ORF">AC579_2263</name>
</gene>
<comment type="caution">
    <text evidence="1">The sequence shown here is derived from an EMBL/GenBank/DDBJ whole genome shotgun (WGS) entry which is preliminary data.</text>
</comment>
<keyword evidence="2" id="KW-1185">Reference proteome</keyword>
<proteinExistence type="predicted"/>
<name>A0A139IUQ3_9PEZI</name>
<reference evidence="1 2" key="1">
    <citation type="submission" date="2015-07" db="EMBL/GenBank/DDBJ databases">
        <title>Comparative genomics of the Sigatoka disease complex on banana suggests a link between parallel evolutionary changes in Pseudocercospora fijiensis and Pseudocercospora eumusae and increased virulence on the banana host.</title>
        <authorList>
            <person name="Chang T.-C."/>
            <person name="Salvucci A."/>
            <person name="Crous P.W."/>
            <person name="Stergiopoulos I."/>
        </authorList>
    </citation>
    <scope>NUCLEOTIDE SEQUENCE [LARGE SCALE GENOMIC DNA]</scope>
    <source>
        <strain evidence="1 2">CBS 116634</strain>
    </source>
</reference>
<accession>A0A139IUQ3</accession>
<dbReference type="AlphaFoldDB" id="A0A139IUQ3"/>
<dbReference type="OrthoDB" id="4472872at2759"/>
<sequence>MSAGYRKCSGRTSVYYAVGTATLSHSSIDSIAEAELGAWDVFNVALGTGILTAGGYSRMLRWQTLLGTQYEGTESADR</sequence>
<evidence type="ECO:0000313" key="1">
    <source>
        <dbReference type="EMBL" id="KXT18487.1"/>
    </source>
</evidence>
<organism evidence="1 2">
    <name type="scientific">Pseudocercospora musae</name>
    <dbReference type="NCBI Taxonomy" id="113226"/>
    <lineage>
        <taxon>Eukaryota</taxon>
        <taxon>Fungi</taxon>
        <taxon>Dikarya</taxon>
        <taxon>Ascomycota</taxon>
        <taxon>Pezizomycotina</taxon>
        <taxon>Dothideomycetes</taxon>
        <taxon>Dothideomycetidae</taxon>
        <taxon>Mycosphaerellales</taxon>
        <taxon>Mycosphaerellaceae</taxon>
        <taxon>Pseudocercospora</taxon>
    </lineage>
</organism>
<protein>
    <submittedName>
        <fullName evidence="1">Uncharacterized protein</fullName>
    </submittedName>
</protein>
<evidence type="ECO:0000313" key="2">
    <source>
        <dbReference type="Proteomes" id="UP000073492"/>
    </source>
</evidence>